<evidence type="ECO:0000256" key="1">
    <source>
        <dbReference type="SAM" id="MobiDB-lite"/>
    </source>
</evidence>
<proteinExistence type="predicted"/>
<evidence type="ECO:0000313" key="3">
    <source>
        <dbReference type="Proteomes" id="UP000325218"/>
    </source>
</evidence>
<feature type="region of interest" description="Disordered" evidence="1">
    <location>
        <begin position="1"/>
        <end position="21"/>
    </location>
</feature>
<dbReference type="InterPro" id="IPR024980">
    <property type="entry name" value="DUF3886"/>
</dbReference>
<evidence type="ECO:0000313" key="2">
    <source>
        <dbReference type="EMBL" id="TYA10320.1"/>
    </source>
</evidence>
<dbReference type="EMBL" id="VSDO01000006">
    <property type="protein sequence ID" value="TYA10320.1"/>
    <property type="molecule type" value="Genomic_DNA"/>
</dbReference>
<dbReference type="AlphaFoldDB" id="A0A5D0CLC6"/>
<dbReference type="RefSeq" id="WP_148457888.1">
    <property type="nucleotide sequence ID" value="NZ_VSDO01000006.1"/>
</dbReference>
<feature type="region of interest" description="Disordered" evidence="1">
    <location>
        <begin position="38"/>
        <end position="65"/>
    </location>
</feature>
<dbReference type="OrthoDB" id="2679911at2"/>
<comment type="caution">
    <text evidence="2">The sequence shown here is derived from an EMBL/GenBank/DDBJ whole genome shotgun (WGS) entry which is preliminary data.</text>
</comment>
<gene>
    <name evidence="2" type="ORF">FRY98_27470</name>
</gene>
<keyword evidence="3" id="KW-1185">Reference proteome</keyword>
<organism evidence="2 3">
    <name type="scientific">Paenibacillus faecis</name>
    <dbReference type="NCBI Taxonomy" id="862114"/>
    <lineage>
        <taxon>Bacteria</taxon>
        <taxon>Bacillati</taxon>
        <taxon>Bacillota</taxon>
        <taxon>Bacilli</taxon>
        <taxon>Bacillales</taxon>
        <taxon>Paenibacillaceae</taxon>
        <taxon>Paenibacillus</taxon>
    </lineage>
</organism>
<sequence length="85" mass="9672">MAKKKNNTSMPSSAADKPATLKDLLGAETIAKLKEQAAELKQNEDRKKEEARAKAEAARKAEQKRLENDFEHLLNTSKMDWQKFK</sequence>
<dbReference type="Proteomes" id="UP000325218">
    <property type="component" value="Unassembled WGS sequence"/>
</dbReference>
<protein>
    <submittedName>
        <fullName evidence="2">DUF3886 domain-containing protein</fullName>
    </submittedName>
</protein>
<accession>A0A5D0CLC6</accession>
<reference evidence="2 3" key="1">
    <citation type="submission" date="2019-08" db="EMBL/GenBank/DDBJ databases">
        <title>Genome sequencing of Paenibacillus faecis DSM 23593(T).</title>
        <authorList>
            <person name="Kook J.-K."/>
            <person name="Park S.-N."/>
            <person name="Lim Y.K."/>
        </authorList>
    </citation>
    <scope>NUCLEOTIDE SEQUENCE [LARGE SCALE GENOMIC DNA]</scope>
    <source>
        <strain evidence="2 3">DSM 23593</strain>
    </source>
</reference>
<name>A0A5D0CLC6_9BACL</name>
<dbReference type="Pfam" id="PF13025">
    <property type="entry name" value="DUF3886"/>
    <property type="match status" value="1"/>
</dbReference>